<sequence length="134" mass="15219">MEFLVPPPITALAYIFALLLLYYISTENTLIPPKKDPHRKPADANWPPPSIIWNRTNTQSVGSTMNMDRYSQFGLGCTEPLFERFGDSQRVLYRFKQAAVLELAEIYSGGALVLQLSQFRVQPLWGLLARDAED</sequence>
<protein>
    <submittedName>
        <fullName evidence="1">Uncharacterized protein</fullName>
    </submittedName>
</protein>
<proteinExistence type="predicted"/>
<name>A0ACB7Y8M0_9ERIC</name>
<organism evidence="1 2">
    <name type="scientific">Vaccinium darrowii</name>
    <dbReference type="NCBI Taxonomy" id="229202"/>
    <lineage>
        <taxon>Eukaryota</taxon>
        <taxon>Viridiplantae</taxon>
        <taxon>Streptophyta</taxon>
        <taxon>Embryophyta</taxon>
        <taxon>Tracheophyta</taxon>
        <taxon>Spermatophyta</taxon>
        <taxon>Magnoliopsida</taxon>
        <taxon>eudicotyledons</taxon>
        <taxon>Gunneridae</taxon>
        <taxon>Pentapetalae</taxon>
        <taxon>asterids</taxon>
        <taxon>Ericales</taxon>
        <taxon>Ericaceae</taxon>
        <taxon>Vaccinioideae</taxon>
        <taxon>Vaccinieae</taxon>
        <taxon>Vaccinium</taxon>
    </lineage>
</organism>
<dbReference type="Proteomes" id="UP000828048">
    <property type="component" value="Chromosome 7"/>
</dbReference>
<comment type="caution">
    <text evidence="1">The sequence shown here is derived from an EMBL/GenBank/DDBJ whole genome shotgun (WGS) entry which is preliminary data.</text>
</comment>
<evidence type="ECO:0000313" key="2">
    <source>
        <dbReference type="Proteomes" id="UP000828048"/>
    </source>
</evidence>
<keyword evidence="2" id="KW-1185">Reference proteome</keyword>
<gene>
    <name evidence="1" type="ORF">Vadar_018204</name>
</gene>
<reference evidence="1 2" key="1">
    <citation type="journal article" date="2021" name="Hortic Res">
        <title>High-quality reference genome and annotation aids understanding of berry development for evergreen blueberry (Vaccinium darrowii).</title>
        <authorList>
            <person name="Yu J."/>
            <person name="Hulse-Kemp A.M."/>
            <person name="Babiker E."/>
            <person name="Staton M."/>
        </authorList>
    </citation>
    <scope>NUCLEOTIDE SEQUENCE [LARGE SCALE GENOMIC DNA]</scope>
    <source>
        <strain evidence="2">cv. NJ 8807/NJ 8810</strain>
        <tissue evidence="1">Young leaf</tissue>
    </source>
</reference>
<dbReference type="EMBL" id="CM037157">
    <property type="protein sequence ID" value="KAH7849457.1"/>
    <property type="molecule type" value="Genomic_DNA"/>
</dbReference>
<evidence type="ECO:0000313" key="1">
    <source>
        <dbReference type="EMBL" id="KAH7849457.1"/>
    </source>
</evidence>
<accession>A0ACB7Y8M0</accession>